<gene>
    <name evidence="9" type="ORF">CH63R_01233</name>
</gene>
<dbReference type="RefSeq" id="XP_018164570.1">
    <property type="nucleotide sequence ID" value="XM_018296208.1"/>
</dbReference>
<comment type="subcellular location">
    <subcellularLocation>
        <location evidence="1">Membrane</location>
        <topology evidence="1">Multi-pass membrane protein</topology>
    </subcellularLocation>
</comment>
<feature type="transmembrane region" description="Helical" evidence="7">
    <location>
        <begin position="194"/>
        <end position="213"/>
    </location>
</feature>
<dbReference type="Proteomes" id="UP000092177">
    <property type="component" value="Chromosome 1"/>
</dbReference>
<dbReference type="VEuPathDB" id="FungiDB:CH63R_01233"/>
<dbReference type="PANTHER" id="PTHR33048">
    <property type="entry name" value="PTH11-LIKE INTEGRAL MEMBRANE PROTEIN (AFU_ORTHOLOGUE AFUA_5G11245)"/>
    <property type="match status" value="1"/>
</dbReference>
<dbReference type="GO" id="GO:0016020">
    <property type="term" value="C:membrane"/>
    <property type="evidence" value="ECO:0007669"/>
    <property type="project" value="UniProtKB-SubCell"/>
</dbReference>
<evidence type="ECO:0000313" key="9">
    <source>
        <dbReference type="EMBL" id="OBR16053.1"/>
    </source>
</evidence>
<dbReference type="PANTHER" id="PTHR33048:SF108">
    <property type="entry name" value="INTEGRAL MEMBRANE PROTEIN"/>
    <property type="match status" value="1"/>
</dbReference>
<feature type="domain" description="Rhodopsin" evidence="8">
    <location>
        <begin position="49"/>
        <end position="286"/>
    </location>
</feature>
<dbReference type="KEGG" id="chig:CH63R_01233"/>
<evidence type="ECO:0000256" key="1">
    <source>
        <dbReference type="ARBA" id="ARBA00004141"/>
    </source>
</evidence>
<organism evidence="9 10">
    <name type="scientific">Colletotrichum higginsianum (strain IMI 349063)</name>
    <name type="common">Crucifer anthracnose fungus</name>
    <dbReference type="NCBI Taxonomy" id="759273"/>
    <lineage>
        <taxon>Eukaryota</taxon>
        <taxon>Fungi</taxon>
        <taxon>Dikarya</taxon>
        <taxon>Ascomycota</taxon>
        <taxon>Pezizomycotina</taxon>
        <taxon>Sordariomycetes</taxon>
        <taxon>Hypocreomycetidae</taxon>
        <taxon>Glomerellales</taxon>
        <taxon>Glomerellaceae</taxon>
        <taxon>Colletotrichum</taxon>
        <taxon>Colletotrichum destructivum species complex</taxon>
    </lineage>
</organism>
<feature type="transmembrane region" description="Helical" evidence="7">
    <location>
        <begin position="147"/>
        <end position="174"/>
    </location>
</feature>
<dbReference type="InterPro" id="IPR049326">
    <property type="entry name" value="Rhodopsin_dom_fungi"/>
</dbReference>
<evidence type="ECO:0000256" key="5">
    <source>
        <dbReference type="ARBA" id="ARBA00038359"/>
    </source>
</evidence>
<evidence type="ECO:0000256" key="7">
    <source>
        <dbReference type="SAM" id="Phobius"/>
    </source>
</evidence>
<evidence type="ECO:0000256" key="6">
    <source>
        <dbReference type="SAM" id="MobiDB-lite"/>
    </source>
</evidence>
<comment type="caution">
    <text evidence="9">The sequence shown here is derived from an EMBL/GenBank/DDBJ whole genome shotgun (WGS) entry which is preliminary data.</text>
</comment>
<feature type="transmembrane region" description="Helical" evidence="7">
    <location>
        <begin position="225"/>
        <end position="245"/>
    </location>
</feature>
<dbReference type="AlphaFoldDB" id="A0A1B7YVK6"/>
<evidence type="ECO:0000256" key="4">
    <source>
        <dbReference type="ARBA" id="ARBA00023136"/>
    </source>
</evidence>
<name>A0A1B7YVK6_COLHI</name>
<keyword evidence="2 7" id="KW-0812">Transmembrane</keyword>
<dbReference type="GeneID" id="28860315"/>
<evidence type="ECO:0000256" key="3">
    <source>
        <dbReference type="ARBA" id="ARBA00022989"/>
    </source>
</evidence>
<comment type="similarity">
    <text evidence="5">Belongs to the SAT4 family.</text>
</comment>
<evidence type="ECO:0000259" key="8">
    <source>
        <dbReference type="Pfam" id="PF20684"/>
    </source>
</evidence>
<feature type="transmembrane region" description="Helical" evidence="7">
    <location>
        <begin position="33"/>
        <end position="53"/>
    </location>
</feature>
<proteinExistence type="inferred from homology"/>
<evidence type="ECO:0000313" key="10">
    <source>
        <dbReference type="Proteomes" id="UP000092177"/>
    </source>
</evidence>
<dbReference type="OrthoDB" id="4682787at2759"/>
<dbReference type="InterPro" id="IPR052337">
    <property type="entry name" value="SAT4-like"/>
</dbReference>
<dbReference type="EMBL" id="LTAN01000001">
    <property type="protein sequence ID" value="OBR16053.1"/>
    <property type="molecule type" value="Genomic_DNA"/>
</dbReference>
<feature type="region of interest" description="Disordered" evidence="6">
    <location>
        <begin position="370"/>
        <end position="412"/>
    </location>
</feature>
<keyword evidence="3 7" id="KW-1133">Transmembrane helix</keyword>
<feature type="transmembrane region" description="Helical" evidence="7">
    <location>
        <begin position="65"/>
        <end position="88"/>
    </location>
</feature>
<accession>A0A1B7YVK6</accession>
<keyword evidence="4 7" id="KW-0472">Membrane</keyword>
<dbReference type="Pfam" id="PF20684">
    <property type="entry name" value="Fung_rhodopsin"/>
    <property type="match status" value="1"/>
</dbReference>
<sequence>MSSPTGPIGAAAPPLGETPDFNNPRDAGHVLHLVYMCFIQTIVVVFFAIRVYVKLWANGKFRLEDWSCLVGWIFTVMLNTSVFLKLRFGEGFHIWEITASNYVEIQKWLYIGSLFYSPAAFFTKAAILLLTIRVFSVNKIVARTLHGLLVFFLLCYIPAEVAKAAVCIPVRAFWDPSTPNFKCINQSKLFTYDSSLSIISDLIILVVPVVLTWKLKVSTIKKIKIIGLLGAGGVAVAVTIYRLFLVIERLDDSKDTTVEFIPVDWTTTGELAIGIVCACVPSINYLHEQRTARRGSSTTSQERTPWWKAAYKRHVQSLSTWGMGCGSRLATGNRTRLRSVDSIAVLAATPESERGEPQRPDYDVELATLSVPYPEPHPGEPVPRERGGHGHSQLAPLPVIRRSSPFKVDEFP</sequence>
<feature type="transmembrane region" description="Helical" evidence="7">
    <location>
        <begin position="265"/>
        <end position="286"/>
    </location>
</feature>
<protein>
    <submittedName>
        <fullName evidence="9">Integral membrane protein</fullName>
    </submittedName>
</protein>
<keyword evidence="10" id="KW-1185">Reference proteome</keyword>
<evidence type="ECO:0000256" key="2">
    <source>
        <dbReference type="ARBA" id="ARBA00022692"/>
    </source>
</evidence>
<reference evidence="10" key="1">
    <citation type="journal article" date="2017" name="BMC Genomics">
        <title>Gapless genome assembly of Colletotrichum higginsianum reveals chromosome structure and association of transposable elements with secondary metabolite gene clusters.</title>
        <authorList>
            <person name="Dallery J.-F."/>
            <person name="Lapalu N."/>
            <person name="Zampounis A."/>
            <person name="Pigne S."/>
            <person name="Luyten I."/>
            <person name="Amselem J."/>
            <person name="Wittenberg A.H.J."/>
            <person name="Zhou S."/>
            <person name="de Queiroz M.V."/>
            <person name="Robin G.P."/>
            <person name="Auger A."/>
            <person name="Hainaut M."/>
            <person name="Henrissat B."/>
            <person name="Kim K.-T."/>
            <person name="Lee Y.-H."/>
            <person name="Lespinet O."/>
            <person name="Schwartz D.C."/>
            <person name="Thon M.R."/>
            <person name="O'Connell R.J."/>
        </authorList>
    </citation>
    <scope>NUCLEOTIDE SEQUENCE [LARGE SCALE GENOMIC DNA]</scope>
    <source>
        <strain evidence="10">IMI 349063</strain>
    </source>
</reference>
<feature type="transmembrane region" description="Helical" evidence="7">
    <location>
        <begin position="108"/>
        <end position="135"/>
    </location>
</feature>